<feature type="transmembrane region" description="Helical" evidence="1">
    <location>
        <begin position="703"/>
        <end position="724"/>
    </location>
</feature>
<feature type="domain" description="AAA+ ATPase" evidence="2">
    <location>
        <begin position="155"/>
        <end position="281"/>
    </location>
</feature>
<dbReference type="Proteomes" id="UP001642484">
    <property type="component" value="Unassembled WGS sequence"/>
</dbReference>
<dbReference type="PROSITE" id="PS00674">
    <property type="entry name" value="AAA"/>
    <property type="match status" value="1"/>
</dbReference>
<evidence type="ECO:0000313" key="4">
    <source>
        <dbReference type="Proteomes" id="UP001642484"/>
    </source>
</evidence>
<sequence length="1002" mass="112268">MLPTEKKKITAVCVDCHEKIAAKCSGAPPSRAGRQHGGSVWPVLRYPNLNLVIYDRIFSCALGTARCEPWLDNAPKKEESKGKGADPGSFLEHLYGSSGVGPDADLIQMIERDCVDRCPSVKWESIAGLEQAKALLEEAVILPQVMPDYFQAGGTGWRVLMFGPPGTGKTMLAKAVATQCSTSFFNVSASTMASKYRGDSEKLVRLLFEMARFYSPTTIFFDEIDARVGLTNSSACETGFCVGSEESNETRQVSVLAATNRPWDLDEALRRRIYIPLPQDEGRKQLFEINLREAKRVDETGGDGTVNGGNRTTAFRRNVRLAIRCELVVKVKLGTDVAVAGLVEKTKGYSGVELDSCRLRSIGADVTNVCREAAMMGLRRRMAKARQEGVVQRAARLWSSKSLVEMHNLKQEVDVPVTQADFFEAIHNVNRSVGTSDASRIHRVLIVARRMRRGKACFKGREVLGEGEDVLLDLCKKVTERNVATVLLPEVLRSKQKLPQVLKLFHKLNKGNLAFVTLEALREDGNMKLKIDLHDFPERSAHVALCHWLSTAVAQKLQQSPNSFTCLVVTGHGPSGTELRDAALELFRTLRLDASPVPETPGWIRLVLTKGDLPTLRVLALHWGNEDLQRFADWMKEFGSGRDGSFALVDGLLLLEPARSQHVTTLIVHQSQKEIWTPSNRDIDSHETYQMTDSALHWKLGSVILWSLVWPTLHAASLPLAGLCGFQVNGRQRQRFLRRVLRSQVYYTMAAPFGLVMTPLRFPWRRFWLLDRDPPDVISEMFEMLGGDASVICFSAAAMTHWLMAISEDWRAWRFLAVHCQELETVQEHQVLQAASKLCWLYTVHHLVAAMVFAYYLVFDELAVLCCFGALFELPVCFTNLRDFVVTFHKELEEYFSRFPLVTPSFCRRWWRLTAVGVLLGRGTALGSFAYATALWGQVVRTTGFARSFKLCRARCGTASNFLVAPSRFSRCFGPCNCWPTARRTSIPCRDKANHCEVYKGL</sequence>
<gene>
    <name evidence="3" type="ORF">CCMP2556_LOCUS12650</name>
</gene>
<dbReference type="EMBL" id="CAXAMN010006202">
    <property type="protein sequence ID" value="CAK9016841.1"/>
    <property type="molecule type" value="Genomic_DNA"/>
</dbReference>
<keyword evidence="4" id="KW-1185">Reference proteome</keyword>
<dbReference type="Gene3D" id="1.10.8.60">
    <property type="match status" value="2"/>
</dbReference>
<dbReference type="InterPro" id="IPR003960">
    <property type="entry name" value="ATPase_AAA_CS"/>
</dbReference>
<keyword evidence="1" id="KW-0472">Membrane</keyword>
<feature type="transmembrane region" description="Helical" evidence="1">
    <location>
        <begin position="745"/>
        <end position="764"/>
    </location>
</feature>
<name>A0ABP0JQU7_9DINO</name>
<evidence type="ECO:0000313" key="3">
    <source>
        <dbReference type="EMBL" id="CAK9016841.1"/>
    </source>
</evidence>
<dbReference type="Pfam" id="PF00004">
    <property type="entry name" value="AAA"/>
    <property type="match status" value="1"/>
</dbReference>
<feature type="transmembrane region" description="Helical" evidence="1">
    <location>
        <begin position="784"/>
        <end position="804"/>
    </location>
</feature>
<dbReference type="InterPro" id="IPR003959">
    <property type="entry name" value="ATPase_AAA_core"/>
</dbReference>
<dbReference type="Gene3D" id="3.40.50.300">
    <property type="entry name" value="P-loop containing nucleotide triphosphate hydrolases"/>
    <property type="match status" value="1"/>
</dbReference>
<dbReference type="PANTHER" id="PTHR23074">
    <property type="entry name" value="AAA DOMAIN-CONTAINING"/>
    <property type="match status" value="1"/>
</dbReference>
<dbReference type="InterPro" id="IPR027417">
    <property type="entry name" value="P-loop_NTPase"/>
</dbReference>
<dbReference type="InterPro" id="IPR050304">
    <property type="entry name" value="MT-severing_AAA_ATPase"/>
</dbReference>
<proteinExistence type="predicted"/>
<protein>
    <recommendedName>
        <fullName evidence="2">AAA+ ATPase domain-containing protein</fullName>
    </recommendedName>
</protein>
<dbReference type="InterPro" id="IPR003593">
    <property type="entry name" value="AAA+_ATPase"/>
</dbReference>
<evidence type="ECO:0000259" key="2">
    <source>
        <dbReference type="SMART" id="SM00382"/>
    </source>
</evidence>
<keyword evidence="1" id="KW-0812">Transmembrane</keyword>
<feature type="transmembrane region" description="Helical" evidence="1">
    <location>
        <begin position="862"/>
        <end position="881"/>
    </location>
</feature>
<evidence type="ECO:0000256" key="1">
    <source>
        <dbReference type="SAM" id="Phobius"/>
    </source>
</evidence>
<dbReference type="PANTHER" id="PTHR23074:SF19">
    <property type="entry name" value="KATANIN P60 ATPASE-CONTAINING SUBUNIT A1"/>
    <property type="match status" value="1"/>
</dbReference>
<accession>A0ABP0JQU7</accession>
<comment type="caution">
    <text evidence="3">The sequence shown here is derived from an EMBL/GenBank/DDBJ whole genome shotgun (WGS) entry which is preliminary data.</text>
</comment>
<organism evidence="3 4">
    <name type="scientific">Durusdinium trenchii</name>
    <dbReference type="NCBI Taxonomy" id="1381693"/>
    <lineage>
        <taxon>Eukaryota</taxon>
        <taxon>Sar</taxon>
        <taxon>Alveolata</taxon>
        <taxon>Dinophyceae</taxon>
        <taxon>Suessiales</taxon>
        <taxon>Symbiodiniaceae</taxon>
        <taxon>Durusdinium</taxon>
    </lineage>
</organism>
<dbReference type="SMART" id="SM00382">
    <property type="entry name" value="AAA"/>
    <property type="match status" value="1"/>
</dbReference>
<keyword evidence="1" id="KW-1133">Transmembrane helix</keyword>
<dbReference type="SUPFAM" id="SSF52540">
    <property type="entry name" value="P-loop containing nucleoside triphosphate hydrolases"/>
    <property type="match status" value="1"/>
</dbReference>
<reference evidence="3 4" key="1">
    <citation type="submission" date="2024-02" db="EMBL/GenBank/DDBJ databases">
        <authorList>
            <person name="Chen Y."/>
            <person name="Shah S."/>
            <person name="Dougan E. K."/>
            <person name="Thang M."/>
            <person name="Chan C."/>
        </authorList>
    </citation>
    <scope>NUCLEOTIDE SEQUENCE [LARGE SCALE GENOMIC DNA]</scope>
</reference>